<evidence type="ECO:0000256" key="5">
    <source>
        <dbReference type="ARBA" id="ARBA00022833"/>
    </source>
</evidence>
<dbReference type="GO" id="GO:0000981">
    <property type="term" value="F:DNA-binding transcription factor activity, RNA polymerase II-specific"/>
    <property type="evidence" value="ECO:0007669"/>
    <property type="project" value="TreeGrafter"/>
</dbReference>
<organism evidence="11 12">
    <name type="scientific">Pseudolycoriella hygida</name>
    <dbReference type="NCBI Taxonomy" id="35572"/>
    <lineage>
        <taxon>Eukaryota</taxon>
        <taxon>Metazoa</taxon>
        <taxon>Ecdysozoa</taxon>
        <taxon>Arthropoda</taxon>
        <taxon>Hexapoda</taxon>
        <taxon>Insecta</taxon>
        <taxon>Pterygota</taxon>
        <taxon>Neoptera</taxon>
        <taxon>Endopterygota</taxon>
        <taxon>Diptera</taxon>
        <taxon>Nematocera</taxon>
        <taxon>Sciaroidea</taxon>
        <taxon>Sciaridae</taxon>
        <taxon>Pseudolycoriella</taxon>
    </lineage>
</organism>
<feature type="domain" description="C2H2-type" evidence="9">
    <location>
        <begin position="316"/>
        <end position="343"/>
    </location>
</feature>
<feature type="binding site" evidence="8">
    <location>
        <position position="45"/>
    </location>
    <ligand>
        <name>Zn(2+)</name>
        <dbReference type="ChEBI" id="CHEBI:29105"/>
    </ligand>
</feature>
<dbReference type="FunFam" id="3.30.160.60:FF:000110">
    <property type="entry name" value="Zinc finger protein-like"/>
    <property type="match status" value="1"/>
</dbReference>
<evidence type="ECO:0000256" key="7">
    <source>
        <dbReference type="PROSITE-ProRule" id="PRU00042"/>
    </source>
</evidence>
<dbReference type="InterPro" id="IPR036236">
    <property type="entry name" value="Znf_C2H2_sf"/>
</dbReference>
<dbReference type="SMART" id="SM00355">
    <property type="entry name" value="ZnF_C2H2"/>
    <property type="match status" value="5"/>
</dbReference>
<dbReference type="GO" id="GO:0031519">
    <property type="term" value="C:PcG protein complex"/>
    <property type="evidence" value="ECO:0007669"/>
    <property type="project" value="TreeGrafter"/>
</dbReference>
<feature type="binding site" evidence="8">
    <location>
        <position position="91"/>
    </location>
    <ligand>
        <name>Zn(2+)</name>
        <dbReference type="ChEBI" id="CHEBI:29105"/>
    </ligand>
</feature>
<dbReference type="GO" id="GO:0000978">
    <property type="term" value="F:RNA polymerase II cis-regulatory region sequence-specific DNA binding"/>
    <property type="evidence" value="ECO:0007669"/>
    <property type="project" value="TreeGrafter"/>
</dbReference>
<dbReference type="GO" id="GO:0000785">
    <property type="term" value="C:chromatin"/>
    <property type="evidence" value="ECO:0007669"/>
    <property type="project" value="TreeGrafter"/>
</dbReference>
<name>A0A9Q0MIP7_9DIPT</name>
<dbReference type="PANTHER" id="PTHR14003:SF19">
    <property type="entry name" value="YY2 TRANSCRIPTION FACTOR"/>
    <property type="match status" value="1"/>
</dbReference>
<evidence type="ECO:0000259" key="10">
    <source>
        <dbReference type="PROSITE" id="PS51915"/>
    </source>
</evidence>
<evidence type="ECO:0000256" key="4">
    <source>
        <dbReference type="ARBA" id="ARBA00022771"/>
    </source>
</evidence>
<keyword evidence="4 7" id="KW-0863">Zinc-finger</keyword>
<dbReference type="SUPFAM" id="SSF57716">
    <property type="entry name" value="Glucocorticoid receptor-like (DNA-binding domain)"/>
    <property type="match status" value="1"/>
</dbReference>
<dbReference type="FunFam" id="3.30.160.60:FF:000744">
    <property type="entry name" value="zinc finger E-box-binding homeobox 1"/>
    <property type="match status" value="1"/>
</dbReference>
<feature type="binding site" evidence="8">
    <location>
        <position position="42"/>
    </location>
    <ligand>
        <name>Zn(2+)</name>
        <dbReference type="ChEBI" id="CHEBI:29105"/>
    </ligand>
</feature>
<keyword evidence="6" id="KW-0539">Nucleus</keyword>
<evidence type="ECO:0000313" key="12">
    <source>
        <dbReference type="Proteomes" id="UP001151699"/>
    </source>
</evidence>
<dbReference type="PROSITE" id="PS50157">
    <property type="entry name" value="ZINC_FINGER_C2H2_2"/>
    <property type="match status" value="5"/>
</dbReference>
<dbReference type="AlphaFoldDB" id="A0A9Q0MIP7"/>
<dbReference type="SMART" id="SM00868">
    <property type="entry name" value="zf-AD"/>
    <property type="match status" value="1"/>
</dbReference>
<dbReference type="Proteomes" id="UP001151699">
    <property type="component" value="Unassembled WGS sequence"/>
</dbReference>
<evidence type="ECO:0000256" key="8">
    <source>
        <dbReference type="PROSITE-ProRule" id="PRU01263"/>
    </source>
</evidence>
<gene>
    <name evidence="11" type="primary">Mynn</name>
    <name evidence="11" type="ORF">Bhyg_16513</name>
</gene>
<dbReference type="Pfam" id="PF07776">
    <property type="entry name" value="zf-AD"/>
    <property type="match status" value="1"/>
</dbReference>
<proteinExistence type="predicted"/>
<dbReference type="PANTHER" id="PTHR14003">
    <property type="entry name" value="TRANSCRIPTIONAL REPRESSOR PROTEIN YY"/>
    <property type="match status" value="1"/>
</dbReference>
<feature type="domain" description="C2H2-type" evidence="9">
    <location>
        <begin position="344"/>
        <end position="367"/>
    </location>
</feature>
<sequence length="377" mass="43384">MQMCRVVSFISKNKTLLWFLDSSPNRKFKKLKNCIKMNVNVCRICTISSESFEYSSLMEKRIFKNIRLCDAFTLTTGLDISDEDDFPKLVCSRCEYQLENAFHLRQLAESSSRHFAAIRSNNQPRILNSLKSVSISEEFRPKESANLTLKSEMSENSSTSPEVYMVNLNVGNGDIEVKPRKHQLQTSLPMDTDFEYGVGDDEEDDHTDAISFLLNNKHIKKKDEAAYQNRKYECSVCSKRFIGKSNLLDHLRYHANIRNFKCDLCGKTFVQISSLKSHLRIHTDEKPYICSYCGKGFAQKSALTVHIRTHTQERNYVCEKCTKAFMTMGDLAKHKLSHEPIKKFSCDICGMRSAQKVNVKKHKKNVHGISEDQVKLL</sequence>
<dbReference type="OrthoDB" id="6077919at2759"/>
<dbReference type="Gene3D" id="3.30.160.60">
    <property type="entry name" value="Classic Zinc Finger"/>
    <property type="match status" value="5"/>
</dbReference>
<evidence type="ECO:0000256" key="2">
    <source>
        <dbReference type="ARBA" id="ARBA00022723"/>
    </source>
</evidence>
<dbReference type="PROSITE" id="PS51915">
    <property type="entry name" value="ZAD"/>
    <property type="match status" value="1"/>
</dbReference>
<feature type="domain" description="C2H2-type" evidence="9">
    <location>
        <begin position="288"/>
        <end position="315"/>
    </location>
</feature>
<accession>A0A9Q0MIP7</accession>
<dbReference type="Pfam" id="PF00096">
    <property type="entry name" value="zf-C2H2"/>
    <property type="match status" value="4"/>
</dbReference>
<comment type="caution">
    <text evidence="11">The sequence shown here is derived from an EMBL/GenBank/DDBJ whole genome shotgun (WGS) entry which is preliminary data.</text>
</comment>
<evidence type="ECO:0000256" key="3">
    <source>
        <dbReference type="ARBA" id="ARBA00022737"/>
    </source>
</evidence>
<evidence type="ECO:0000256" key="6">
    <source>
        <dbReference type="ARBA" id="ARBA00023242"/>
    </source>
</evidence>
<keyword evidence="12" id="KW-1185">Reference proteome</keyword>
<dbReference type="SUPFAM" id="SSF57667">
    <property type="entry name" value="beta-beta-alpha zinc fingers"/>
    <property type="match status" value="3"/>
</dbReference>
<dbReference type="GO" id="GO:0005667">
    <property type="term" value="C:transcription regulator complex"/>
    <property type="evidence" value="ECO:0007669"/>
    <property type="project" value="TreeGrafter"/>
</dbReference>
<feature type="domain" description="C2H2-type" evidence="9">
    <location>
        <begin position="232"/>
        <end position="259"/>
    </location>
</feature>
<evidence type="ECO:0000256" key="1">
    <source>
        <dbReference type="ARBA" id="ARBA00004123"/>
    </source>
</evidence>
<reference evidence="11" key="1">
    <citation type="submission" date="2022-07" db="EMBL/GenBank/DDBJ databases">
        <authorList>
            <person name="Trinca V."/>
            <person name="Uliana J.V.C."/>
            <person name="Torres T.T."/>
            <person name="Ward R.J."/>
            <person name="Monesi N."/>
        </authorList>
    </citation>
    <scope>NUCLEOTIDE SEQUENCE</scope>
    <source>
        <strain evidence="11">HSMRA1968</strain>
        <tissue evidence="11">Whole embryos</tissue>
    </source>
</reference>
<protein>
    <submittedName>
        <fullName evidence="11">Myoneurin</fullName>
    </submittedName>
</protein>
<comment type="subcellular location">
    <subcellularLocation>
        <location evidence="1">Nucleus</location>
    </subcellularLocation>
</comment>
<feature type="domain" description="C2H2-type" evidence="9">
    <location>
        <begin position="260"/>
        <end position="287"/>
    </location>
</feature>
<feature type="domain" description="ZAD" evidence="10">
    <location>
        <begin position="40"/>
        <end position="118"/>
    </location>
</feature>
<dbReference type="InterPro" id="IPR012934">
    <property type="entry name" value="Znf_AD"/>
</dbReference>
<dbReference type="EMBL" id="WJQU01003131">
    <property type="protein sequence ID" value="KAJ6627327.1"/>
    <property type="molecule type" value="Genomic_DNA"/>
</dbReference>
<dbReference type="InterPro" id="IPR013087">
    <property type="entry name" value="Znf_C2H2_type"/>
</dbReference>
<feature type="binding site" evidence="8">
    <location>
        <position position="94"/>
    </location>
    <ligand>
        <name>Zn(2+)</name>
        <dbReference type="ChEBI" id="CHEBI:29105"/>
    </ligand>
</feature>
<keyword evidence="5 8" id="KW-0862">Zinc</keyword>
<dbReference type="PROSITE" id="PS00028">
    <property type="entry name" value="ZINC_FINGER_C2H2_1"/>
    <property type="match status" value="4"/>
</dbReference>
<dbReference type="GO" id="GO:0008270">
    <property type="term" value="F:zinc ion binding"/>
    <property type="evidence" value="ECO:0007669"/>
    <property type="project" value="UniProtKB-UniRule"/>
</dbReference>
<dbReference type="FunFam" id="3.30.160.60:FF:000145">
    <property type="entry name" value="Zinc finger protein 574"/>
    <property type="match status" value="1"/>
</dbReference>
<evidence type="ECO:0000313" key="11">
    <source>
        <dbReference type="EMBL" id="KAJ6627327.1"/>
    </source>
</evidence>
<keyword evidence="3" id="KW-0677">Repeat</keyword>
<keyword evidence="2 8" id="KW-0479">Metal-binding</keyword>
<evidence type="ECO:0000259" key="9">
    <source>
        <dbReference type="PROSITE" id="PS50157"/>
    </source>
</evidence>